<dbReference type="GO" id="GO:1990961">
    <property type="term" value="P:xenobiotic detoxification by transmembrane export across the plasma membrane"/>
    <property type="evidence" value="ECO:0007669"/>
    <property type="project" value="InterPro"/>
</dbReference>
<feature type="transmembrane region" description="Helical" evidence="6">
    <location>
        <begin position="178"/>
        <end position="197"/>
    </location>
</feature>
<dbReference type="GO" id="GO:0005737">
    <property type="term" value="C:cytoplasm"/>
    <property type="evidence" value="ECO:0007669"/>
    <property type="project" value="UniProtKB-SubCell"/>
</dbReference>
<dbReference type="VEuPathDB" id="FungiDB:H257_12557"/>
<dbReference type="PROSITE" id="PS51450">
    <property type="entry name" value="LRR"/>
    <property type="match status" value="4"/>
</dbReference>
<dbReference type="InterPro" id="IPR001611">
    <property type="entry name" value="Leu-rich_rpt"/>
</dbReference>
<dbReference type="EMBL" id="VJMI01002108">
    <property type="protein sequence ID" value="KAF0775165.1"/>
    <property type="molecule type" value="Genomic_DNA"/>
</dbReference>
<dbReference type="Pfam" id="PF00560">
    <property type="entry name" value="LRR_1"/>
    <property type="match status" value="1"/>
</dbReference>
<keyword evidence="6" id="KW-0812">Transmembrane</keyword>
<proteinExistence type="inferred from homology"/>
<dbReference type="GO" id="GO:0042910">
    <property type="term" value="F:xenobiotic transmembrane transporter activity"/>
    <property type="evidence" value="ECO:0007669"/>
    <property type="project" value="InterPro"/>
</dbReference>
<evidence type="ECO:0000256" key="1">
    <source>
        <dbReference type="ARBA" id="ARBA00004496"/>
    </source>
</evidence>
<dbReference type="GO" id="GO:0005634">
    <property type="term" value="C:nucleus"/>
    <property type="evidence" value="ECO:0007669"/>
    <property type="project" value="TreeGrafter"/>
</dbReference>
<feature type="transmembrane region" description="Helical" evidence="6">
    <location>
        <begin position="106"/>
        <end position="127"/>
    </location>
</feature>
<evidence type="ECO:0000256" key="4">
    <source>
        <dbReference type="ARBA" id="ARBA00022614"/>
    </source>
</evidence>
<dbReference type="InterPro" id="IPR003591">
    <property type="entry name" value="Leu-rich_rpt_typical-subtyp"/>
</dbReference>
<dbReference type="InterPro" id="IPR045069">
    <property type="entry name" value="MATE_euk"/>
</dbReference>
<reference evidence="7 8" key="1">
    <citation type="submission" date="2019-06" db="EMBL/GenBank/DDBJ databases">
        <title>Genomics analysis of Aphanomyces spp. identifies a new class of oomycete effector associated with host adaptation.</title>
        <authorList>
            <person name="Gaulin E."/>
        </authorList>
    </citation>
    <scope>NUCLEOTIDE SEQUENCE [LARGE SCALE GENOMIC DNA]</scope>
    <source>
        <strain evidence="7 8">E</strain>
    </source>
</reference>
<dbReference type="Pfam" id="PF13855">
    <property type="entry name" value="LRR_8"/>
    <property type="match status" value="1"/>
</dbReference>
<dbReference type="PANTHER" id="PTHR22710">
    <property type="entry name" value="X-RAY RADIATION RESISTANCE ASSOCIATED PROTEIN 1 XRRA1"/>
    <property type="match status" value="1"/>
</dbReference>
<keyword evidence="6" id="KW-0472">Membrane</keyword>
<dbReference type="InterPro" id="IPR032675">
    <property type="entry name" value="LRR_dom_sf"/>
</dbReference>
<keyword evidence="3" id="KW-0963">Cytoplasm</keyword>
<evidence type="ECO:0000256" key="3">
    <source>
        <dbReference type="ARBA" id="ARBA00022490"/>
    </source>
</evidence>
<protein>
    <recommendedName>
        <fullName evidence="9">MATE efflux family protein</fullName>
    </recommendedName>
</protein>
<comment type="caution">
    <text evidence="7">The sequence shown here is derived from an EMBL/GenBank/DDBJ whole genome shotgun (WGS) entry which is preliminary data.</text>
</comment>
<sequence>MNRCVPGTQRPTSRFRQWTKCCITCDWQLPWSVFVHLMDYLPGVTSIYLVGQLPNVADVDTNMNAAALSTSFLNMTSTSLGMGLCSAVGILCAQAYGAGNTKQFNAYLHAATLGILVAMIPVIFVTWHSDNVFAFMGHNPTTCAKAATFTILSSLGLPFFFAFEILRKMLQAHSSVDGMAVISMAANIVHVTVGYYLTQHTTWGFYGAAVGRSISNVSLIVGTAVYFHLEPTYKTWGLQWQPSLARAHLVEFFRFGLPGMVMFWVEFGSLWLLSFLAAKLPRPYIQTRVNTILCHVLSMMYVVYLGIATASMVRVGNLLGANCPHHAKTIMRLSFVLVAACLTFTIMFIASTRHLIAAAFFAQPDVVEAASDALLFILPLHALNAFNTNAQGVFRGMGRPGVGALVNFCTVFLVGLPSAAAVGLYWRRDVTGLWEGQTMGATASLVVFAIILQRIQWARLATAAKIRSEALTCAAYADAKGHITGAIAPEAKLLRGDDRTVLFPQVGKTVMDPENQVNNAHHPDDVAKAVALDGFLLLDTCRVEFPEEATRADVNGLNIRSVVVDDLLFFSNLVFLDMSDNQSPFEPLGALPALKELDFQCNAVHKITNLTGFDALEWLNLSFNCLTSPDVEELAKLPKLRELYLSNNAIATLPPIMDRFSRLETLSLERNNMQGTGVFTLLAVAPRLRNLNLSHNKLGEFPESALALHDKQSNCGFVTLAYLNLAHNKISRECDILPLVKMRSLQQLVLYGNPLAHAAVQTQDKTKLLYNPVPDMTDVHIDIVREVELNIVVAYPATKKKKSTYKNVQIARVAQAALPTSFEFKARAQRMLFSPLPQDHQHTTIFPRLEIKDLSDAKPSDVSTTPGPDSTFLTGLRHECSTSALVARQDKFPHVKDQRHMENDVPSYFLARSLAPTTDVQQHKLKTAMTSLRYQLNHPLTSHNDMDVMADCQASRPNAIHKVRLKVHLVTSVMRDAQIRQRPKRHDDKVAVGGVLATIDRAIDDVNSKLHHRGTYENQPYDLARHRGDGVNAILRKAHRLVQHG</sequence>
<feature type="transmembrane region" description="Helical" evidence="6">
    <location>
        <begin position="261"/>
        <end position="280"/>
    </location>
</feature>
<comment type="subcellular location">
    <subcellularLocation>
        <location evidence="1">Cytoplasm</location>
    </subcellularLocation>
</comment>
<feature type="transmembrane region" description="Helical" evidence="6">
    <location>
        <begin position="404"/>
        <end position="426"/>
    </location>
</feature>
<keyword evidence="4" id="KW-0433">Leucine-rich repeat</keyword>
<dbReference type="InterPro" id="IPR002528">
    <property type="entry name" value="MATE_fam"/>
</dbReference>
<feature type="transmembrane region" description="Helical" evidence="6">
    <location>
        <begin position="147"/>
        <end position="166"/>
    </location>
</feature>
<evidence type="ECO:0000256" key="5">
    <source>
        <dbReference type="ARBA" id="ARBA00022737"/>
    </source>
</evidence>
<dbReference type="CDD" id="cd13132">
    <property type="entry name" value="MATE_eukaryotic"/>
    <property type="match status" value="1"/>
</dbReference>
<evidence type="ECO:0000313" key="7">
    <source>
        <dbReference type="EMBL" id="KAF0775165.1"/>
    </source>
</evidence>
<evidence type="ECO:0000313" key="8">
    <source>
        <dbReference type="Proteomes" id="UP000469452"/>
    </source>
</evidence>
<feature type="transmembrane region" description="Helical" evidence="6">
    <location>
        <begin position="330"/>
        <end position="350"/>
    </location>
</feature>
<dbReference type="Proteomes" id="UP000469452">
    <property type="component" value="Unassembled WGS sequence"/>
</dbReference>
<name>A0A6A5AXA2_APHAT</name>
<dbReference type="SUPFAM" id="SSF52058">
    <property type="entry name" value="L domain-like"/>
    <property type="match status" value="1"/>
</dbReference>
<evidence type="ECO:0000256" key="2">
    <source>
        <dbReference type="ARBA" id="ARBA00010199"/>
    </source>
</evidence>
<evidence type="ECO:0008006" key="9">
    <source>
        <dbReference type="Google" id="ProtNLM"/>
    </source>
</evidence>
<dbReference type="GO" id="GO:0015297">
    <property type="term" value="F:antiporter activity"/>
    <property type="evidence" value="ECO:0007669"/>
    <property type="project" value="InterPro"/>
</dbReference>
<keyword evidence="5" id="KW-0677">Repeat</keyword>
<dbReference type="AlphaFoldDB" id="A0A6A5AXA2"/>
<keyword evidence="6" id="KW-1133">Transmembrane helix</keyword>
<feature type="transmembrane region" description="Helical" evidence="6">
    <location>
        <begin position="292"/>
        <end position="310"/>
    </location>
</feature>
<comment type="similarity">
    <text evidence="2">Belongs to the multi antimicrobial extrusion (MATE) (TC 2.A.66.1) family.</text>
</comment>
<dbReference type="Pfam" id="PF01554">
    <property type="entry name" value="MatE"/>
    <property type="match status" value="2"/>
</dbReference>
<dbReference type="PANTHER" id="PTHR22710:SF2">
    <property type="entry name" value="X-RAY RADIATION RESISTANCE-ASSOCIATED PROTEIN 1"/>
    <property type="match status" value="1"/>
</dbReference>
<evidence type="ECO:0000256" key="6">
    <source>
        <dbReference type="SAM" id="Phobius"/>
    </source>
</evidence>
<dbReference type="VEuPathDB" id="FungiDB:H257_12558"/>
<dbReference type="Gene3D" id="3.80.10.10">
    <property type="entry name" value="Ribonuclease Inhibitor"/>
    <property type="match status" value="2"/>
</dbReference>
<organism evidence="7 8">
    <name type="scientific">Aphanomyces astaci</name>
    <name type="common">Crayfish plague agent</name>
    <dbReference type="NCBI Taxonomy" id="112090"/>
    <lineage>
        <taxon>Eukaryota</taxon>
        <taxon>Sar</taxon>
        <taxon>Stramenopiles</taxon>
        <taxon>Oomycota</taxon>
        <taxon>Saprolegniomycetes</taxon>
        <taxon>Saprolegniales</taxon>
        <taxon>Verrucalvaceae</taxon>
        <taxon>Aphanomyces</taxon>
    </lineage>
</organism>
<feature type="transmembrane region" description="Helical" evidence="6">
    <location>
        <begin position="80"/>
        <end position="99"/>
    </location>
</feature>
<accession>A0A6A5AXA2</accession>
<dbReference type="NCBIfam" id="TIGR00797">
    <property type="entry name" value="matE"/>
    <property type="match status" value="1"/>
</dbReference>
<dbReference type="GO" id="GO:0016020">
    <property type="term" value="C:membrane"/>
    <property type="evidence" value="ECO:0007669"/>
    <property type="project" value="InterPro"/>
</dbReference>
<dbReference type="SMART" id="SM00369">
    <property type="entry name" value="LRR_TYP"/>
    <property type="match status" value="4"/>
</dbReference>
<gene>
    <name evidence="7" type="ORF">AaE_001135</name>
</gene>